<dbReference type="EMBL" id="CASHTH010002813">
    <property type="protein sequence ID" value="CAI8035622.1"/>
    <property type="molecule type" value="Genomic_DNA"/>
</dbReference>
<evidence type="ECO:0000313" key="2">
    <source>
        <dbReference type="EMBL" id="CAI8035622.1"/>
    </source>
</evidence>
<evidence type="ECO:0000256" key="1">
    <source>
        <dbReference type="SAM" id="MobiDB-lite"/>
    </source>
</evidence>
<reference evidence="2" key="1">
    <citation type="submission" date="2023-03" db="EMBL/GenBank/DDBJ databases">
        <authorList>
            <person name="Steffen K."/>
            <person name="Cardenas P."/>
        </authorList>
    </citation>
    <scope>NUCLEOTIDE SEQUENCE</scope>
</reference>
<dbReference type="Proteomes" id="UP001174909">
    <property type="component" value="Unassembled WGS sequence"/>
</dbReference>
<feature type="region of interest" description="Disordered" evidence="1">
    <location>
        <begin position="1"/>
        <end position="62"/>
    </location>
</feature>
<gene>
    <name evidence="2" type="ORF">GBAR_LOCUS19961</name>
</gene>
<organism evidence="2 3">
    <name type="scientific">Geodia barretti</name>
    <name type="common">Barrett's horny sponge</name>
    <dbReference type="NCBI Taxonomy" id="519541"/>
    <lineage>
        <taxon>Eukaryota</taxon>
        <taxon>Metazoa</taxon>
        <taxon>Porifera</taxon>
        <taxon>Demospongiae</taxon>
        <taxon>Heteroscleromorpha</taxon>
        <taxon>Tetractinellida</taxon>
        <taxon>Astrophorina</taxon>
        <taxon>Geodiidae</taxon>
        <taxon>Geodia</taxon>
    </lineage>
</organism>
<dbReference type="AlphaFoldDB" id="A0AA35X2N2"/>
<evidence type="ECO:0000313" key="3">
    <source>
        <dbReference type="Proteomes" id="UP001174909"/>
    </source>
</evidence>
<comment type="caution">
    <text evidence="2">The sequence shown here is derived from an EMBL/GenBank/DDBJ whole genome shotgun (WGS) entry which is preliminary data.</text>
</comment>
<accession>A0AA35X2N2</accession>
<keyword evidence="3" id="KW-1185">Reference proteome</keyword>
<protein>
    <submittedName>
        <fullName evidence="2">Uncharacterized protein</fullName>
    </submittedName>
</protein>
<name>A0AA35X2N2_GEOBA</name>
<proteinExistence type="predicted"/>
<sequence length="175" mass="19302">MSTPDYRPPRKSAVLEDNGVPNEIVKSPTQLQPAAPPPSVNGGRRPMPKPRNPKPLSPMGAAPTPHLWSQGLLCKTPPCQLRRRINYAETGKLYLRTLLDPILHRQHGPRHHFTMTSSQAARRRHRIKSGLALSPILSNGVAWELKTIRKGVPPISECVCKAATCSAPRGEVLLR</sequence>